<sequence>MPKHHQEVYCKSSSADRCYYASIERITEDASSVIQRFDHGCTSDALCNDTANFFKECSTSPEACQVQCCSENLCNKVNKEDEPTGETATSNIRIDYILFGVAFVLLVLCFANTRKSWAEERFGVVYKATLKRRQGIEVFDSRKGLEPASKANKEVAVKELQGILSWSMIVAVCMIDGHNVT</sequence>
<dbReference type="AlphaFoldDB" id="A0A9X0CW56"/>
<accession>A0A9X0CW56</accession>
<organism evidence="2 3">
    <name type="scientific">Desmophyllum pertusum</name>
    <dbReference type="NCBI Taxonomy" id="174260"/>
    <lineage>
        <taxon>Eukaryota</taxon>
        <taxon>Metazoa</taxon>
        <taxon>Cnidaria</taxon>
        <taxon>Anthozoa</taxon>
        <taxon>Hexacorallia</taxon>
        <taxon>Scleractinia</taxon>
        <taxon>Caryophylliina</taxon>
        <taxon>Caryophylliidae</taxon>
        <taxon>Desmophyllum</taxon>
    </lineage>
</organism>
<keyword evidence="1" id="KW-0472">Membrane</keyword>
<gene>
    <name evidence="2" type="ORF">OS493_026896</name>
</gene>
<comment type="caution">
    <text evidence="2">The sequence shown here is derived from an EMBL/GenBank/DDBJ whole genome shotgun (WGS) entry which is preliminary data.</text>
</comment>
<evidence type="ECO:0000256" key="1">
    <source>
        <dbReference type="SAM" id="Phobius"/>
    </source>
</evidence>
<proteinExistence type="predicted"/>
<feature type="transmembrane region" description="Helical" evidence="1">
    <location>
        <begin position="96"/>
        <end position="113"/>
    </location>
</feature>
<evidence type="ECO:0000313" key="2">
    <source>
        <dbReference type="EMBL" id="KAJ7377760.1"/>
    </source>
</evidence>
<dbReference type="EMBL" id="MU826373">
    <property type="protein sequence ID" value="KAJ7377760.1"/>
    <property type="molecule type" value="Genomic_DNA"/>
</dbReference>
<keyword evidence="3" id="KW-1185">Reference proteome</keyword>
<dbReference type="Proteomes" id="UP001163046">
    <property type="component" value="Unassembled WGS sequence"/>
</dbReference>
<protein>
    <submittedName>
        <fullName evidence="2">Uncharacterized protein</fullName>
    </submittedName>
</protein>
<reference evidence="2" key="1">
    <citation type="submission" date="2023-01" db="EMBL/GenBank/DDBJ databases">
        <title>Genome assembly of the deep-sea coral Lophelia pertusa.</title>
        <authorList>
            <person name="Herrera S."/>
            <person name="Cordes E."/>
        </authorList>
    </citation>
    <scope>NUCLEOTIDE SEQUENCE</scope>
    <source>
        <strain evidence="2">USNM1676648</strain>
        <tissue evidence="2">Polyp</tissue>
    </source>
</reference>
<keyword evidence="1" id="KW-0812">Transmembrane</keyword>
<name>A0A9X0CW56_9CNID</name>
<evidence type="ECO:0000313" key="3">
    <source>
        <dbReference type="Proteomes" id="UP001163046"/>
    </source>
</evidence>
<keyword evidence="1" id="KW-1133">Transmembrane helix</keyword>